<feature type="region of interest" description="Disordered" evidence="1">
    <location>
        <begin position="84"/>
        <end position="105"/>
    </location>
</feature>
<evidence type="ECO:0000256" key="1">
    <source>
        <dbReference type="SAM" id="MobiDB-lite"/>
    </source>
</evidence>
<dbReference type="InParanoid" id="A0A4Q1BCY2"/>
<dbReference type="EMBL" id="SDIL01000127">
    <property type="protein sequence ID" value="RXK35666.1"/>
    <property type="molecule type" value="Genomic_DNA"/>
</dbReference>
<sequence>MLSVDAHNVRPSKILQSLTNHSLATDLCYSGGRHGLEAISHVGAFWVIVGNALNVPTVPEVVPSTFVTGNAFMVDPLDEKITNLDNPQFTPQEDAAIRTPFQVSK</sequence>
<dbReference type="Proteomes" id="UP000289152">
    <property type="component" value="Unassembled WGS sequence"/>
</dbReference>
<proteinExistence type="predicted"/>
<accession>A0A4Q1BCY2</accession>
<protein>
    <submittedName>
        <fullName evidence="2">Uncharacterized protein</fullName>
    </submittedName>
</protein>
<dbReference type="AlphaFoldDB" id="A0A4Q1BCY2"/>
<name>A0A4Q1BCY2_TREME</name>
<dbReference type="VEuPathDB" id="FungiDB:TREMEDRAFT_58109"/>
<keyword evidence="3" id="KW-1185">Reference proteome</keyword>
<comment type="caution">
    <text evidence="2">The sequence shown here is derived from an EMBL/GenBank/DDBJ whole genome shotgun (WGS) entry which is preliminary data.</text>
</comment>
<organism evidence="2 3">
    <name type="scientific">Tremella mesenterica</name>
    <name type="common">Jelly fungus</name>
    <dbReference type="NCBI Taxonomy" id="5217"/>
    <lineage>
        <taxon>Eukaryota</taxon>
        <taxon>Fungi</taxon>
        <taxon>Dikarya</taxon>
        <taxon>Basidiomycota</taxon>
        <taxon>Agaricomycotina</taxon>
        <taxon>Tremellomycetes</taxon>
        <taxon>Tremellales</taxon>
        <taxon>Tremellaceae</taxon>
        <taxon>Tremella</taxon>
    </lineage>
</organism>
<reference evidence="2 3" key="1">
    <citation type="submission" date="2016-06" db="EMBL/GenBank/DDBJ databases">
        <title>Evolution of pathogenesis and genome organization in the Tremellales.</title>
        <authorList>
            <person name="Cuomo C."/>
            <person name="Litvintseva A."/>
            <person name="Heitman J."/>
            <person name="Chen Y."/>
            <person name="Sun S."/>
            <person name="Springer D."/>
            <person name="Dromer F."/>
            <person name="Young S."/>
            <person name="Zeng Q."/>
            <person name="Chapman S."/>
            <person name="Gujja S."/>
            <person name="Saif S."/>
            <person name="Birren B."/>
        </authorList>
    </citation>
    <scope>NUCLEOTIDE SEQUENCE [LARGE SCALE GENOMIC DNA]</scope>
    <source>
        <strain evidence="2 3">ATCC 28783</strain>
    </source>
</reference>
<evidence type="ECO:0000313" key="2">
    <source>
        <dbReference type="EMBL" id="RXK35666.1"/>
    </source>
</evidence>
<gene>
    <name evidence="2" type="ORF">M231_07096</name>
</gene>
<evidence type="ECO:0000313" key="3">
    <source>
        <dbReference type="Proteomes" id="UP000289152"/>
    </source>
</evidence>